<feature type="non-terminal residue" evidence="2">
    <location>
        <position position="204"/>
    </location>
</feature>
<sequence length="204" mass="23531">PISSDTLNYIRDFYEDQYKREEINQEAFEQITENLPQLGRVSYFIKNTDTGHDSSGYKKEKEKACHCTNKKRKAEESEGKMLKHKEETPQNMSVEVNKVNGNISLQQTEQTEMDTHTQLAEVPVMDNKDTSKQSWAKMMDNDSDNLKDITNATNPWVTPSTNETHTEHTSTESDISHNKKEEKQIGLECLLDDCFFENINDMIG</sequence>
<evidence type="ECO:0000256" key="1">
    <source>
        <dbReference type="SAM" id="MobiDB-lite"/>
    </source>
</evidence>
<dbReference type="EMBL" id="CAJVQB010042496">
    <property type="protein sequence ID" value="CAG8830459.1"/>
    <property type="molecule type" value="Genomic_DNA"/>
</dbReference>
<feature type="non-terminal residue" evidence="2">
    <location>
        <position position="1"/>
    </location>
</feature>
<name>A0ABN7WFV3_GIGMA</name>
<dbReference type="Proteomes" id="UP000789901">
    <property type="component" value="Unassembled WGS sequence"/>
</dbReference>
<gene>
    <name evidence="2" type="ORF">GMARGA_LOCUS30326</name>
</gene>
<comment type="caution">
    <text evidence="2">The sequence shown here is derived from an EMBL/GenBank/DDBJ whole genome shotgun (WGS) entry which is preliminary data.</text>
</comment>
<proteinExistence type="predicted"/>
<feature type="compositionally biased region" description="Basic and acidic residues" evidence="1">
    <location>
        <begin position="164"/>
        <end position="179"/>
    </location>
</feature>
<organism evidence="2 3">
    <name type="scientific">Gigaspora margarita</name>
    <dbReference type="NCBI Taxonomy" id="4874"/>
    <lineage>
        <taxon>Eukaryota</taxon>
        <taxon>Fungi</taxon>
        <taxon>Fungi incertae sedis</taxon>
        <taxon>Mucoromycota</taxon>
        <taxon>Glomeromycotina</taxon>
        <taxon>Glomeromycetes</taxon>
        <taxon>Diversisporales</taxon>
        <taxon>Gigasporaceae</taxon>
        <taxon>Gigaspora</taxon>
    </lineage>
</organism>
<feature type="region of interest" description="Disordered" evidence="1">
    <location>
        <begin position="150"/>
        <end position="179"/>
    </location>
</feature>
<keyword evidence="3" id="KW-1185">Reference proteome</keyword>
<protein>
    <submittedName>
        <fullName evidence="2">17858_t:CDS:1</fullName>
    </submittedName>
</protein>
<evidence type="ECO:0000313" key="3">
    <source>
        <dbReference type="Proteomes" id="UP000789901"/>
    </source>
</evidence>
<evidence type="ECO:0000313" key="2">
    <source>
        <dbReference type="EMBL" id="CAG8830459.1"/>
    </source>
</evidence>
<accession>A0ABN7WFV3</accession>
<reference evidence="2 3" key="1">
    <citation type="submission" date="2021-06" db="EMBL/GenBank/DDBJ databases">
        <authorList>
            <person name="Kallberg Y."/>
            <person name="Tangrot J."/>
            <person name="Rosling A."/>
        </authorList>
    </citation>
    <scope>NUCLEOTIDE SEQUENCE [LARGE SCALE GENOMIC DNA]</scope>
    <source>
        <strain evidence="2 3">120-4 pot B 10/14</strain>
    </source>
</reference>